<comment type="caution">
    <text evidence="1">The sequence shown here is derived from an EMBL/GenBank/DDBJ whole genome shotgun (WGS) entry which is preliminary data.</text>
</comment>
<keyword evidence="1" id="KW-0315">Glutamine amidotransferase</keyword>
<dbReference type="PROSITE" id="PS51273">
    <property type="entry name" value="GATASE_TYPE_1"/>
    <property type="match status" value="1"/>
</dbReference>
<dbReference type="RefSeq" id="WP_057752025.1">
    <property type="nucleotide sequence ID" value="NZ_BJVH01000006.1"/>
</dbReference>
<gene>
    <name evidence="1" type="ORF">IV80_GL001933</name>
</gene>
<dbReference type="PANTHER" id="PTHR43235:SF1">
    <property type="entry name" value="GLUTAMINE AMIDOTRANSFERASE PB2B2.05-RELATED"/>
    <property type="match status" value="1"/>
</dbReference>
<dbReference type="GO" id="GO:0005829">
    <property type="term" value="C:cytosol"/>
    <property type="evidence" value="ECO:0007669"/>
    <property type="project" value="TreeGrafter"/>
</dbReference>
<keyword evidence="1" id="KW-0808">Transferase</keyword>
<sequence>MKPIIAITADIRVADSEIINERRADFAPRGAVDAVLAAGGLPIVLPYTSPELAHELVKTFDGLIIPGGPDVDPTFFGEEPIPEIGRTYYKRDAFEIALIKATIEEKKPIFGICRGLQVINVAMGGTVFQDLAAQDPTCKIRHAQAAPGEFPTHHVTIAQHSRITKILDTTRDYVNSRHHQAVRKVAVGLEVTAQSDDQVVEAVESTQGAEILAVQWHPENMWREFPKQLALFKDLVKRSQRF</sequence>
<dbReference type="PANTHER" id="PTHR43235">
    <property type="entry name" value="GLUTAMINE AMIDOTRANSFERASE PB2B2.05-RELATED"/>
    <property type="match status" value="1"/>
</dbReference>
<dbReference type="AlphaFoldDB" id="A0A0R2IK80"/>
<accession>A0A0R2IK80</accession>
<dbReference type="EMBL" id="JQBR01000009">
    <property type="protein sequence ID" value="KRN65427.1"/>
    <property type="molecule type" value="Genomic_DNA"/>
</dbReference>
<dbReference type="CDD" id="cd01745">
    <property type="entry name" value="GATase1_2"/>
    <property type="match status" value="1"/>
</dbReference>
<dbReference type="Pfam" id="PF07722">
    <property type="entry name" value="Peptidase_C26"/>
    <property type="match status" value="1"/>
</dbReference>
<dbReference type="PATRIC" id="fig|319652.3.peg.1968"/>
<dbReference type="GO" id="GO:0006598">
    <property type="term" value="P:polyamine catabolic process"/>
    <property type="evidence" value="ECO:0007669"/>
    <property type="project" value="TreeGrafter"/>
</dbReference>
<organism evidence="1 2">
    <name type="scientific">Pediococcus cellicola</name>
    <dbReference type="NCBI Taxonomy" id="319652"/>
    <lineage>
        <taxon>Bacteria</taxon>
        <taxon>Bacillati</taxon>
        <taxon>Bacillota</taxon>
        <taxon>Bacilli</taxon>
        <taxon>Lactobacillales</taxon>
        <taxon>Lactobacillaceae</taxon>
        <taxon>Pediococcus</taxon>
    </lineage>
</organism>
<dbReference type="InterPro" id="IPR029062">
    <property type="entry name" value="Class_I_gatase-like"/>
</dbReference>
<dbReference type="SUPFAM" id="SSF52317">
    <property type="entry name" value="Class I glutamine amidotransferase-like"/>
    <property type="match status" value="1"/>
</dbReference>
<dbReference type="Gene3D" id="3.40.50.880">
    <property type="match status" value="1"/>
</dbReference>
<evidence type="ECO:0000313" key="1">
    <source>
        <dbReference type="EMBL" id="KRN65427.1"/>
    </source>
</evidence>
<protein>
    <submittedName>
        <fullName evidence="1">Glutamine amidotransferase</fullName>
    </submittedName>
</protein>
<dbReference type="InterPro" id="IPR011697">
    <property type="entry name" value="Peptidase_C26"/>
</dbReference>
<dbReference type="GO" id="GO:0033969">
    <property type="term" value="F:gamma-glutamyl-gamma-aminobutyrate hydrolase activity"/>
    <property type="evidence" value="ECO:0007669"/>
    <property type="project" value="TreeGrafter"/>
</dbReference>
<dbReference type="Proteomes" id="UP000051568">
    <property type="component" value="Unassembled WGS sequence"/>
</dbReference>
<evidence type="ECO:0000313" key="2">
    <source>
        <dbReference type="Proteomes" id="UP000051568"/>
    </source>
</evidence>
<dbReference type="OrthoDB" id="9813383at2"/>
<name>A0A0R2IK80_9LACO</name>
<proteinExistence type="predicted"/>
<reference evidence="1 2" key="1">
    <citation type="journal article" date="2015" name="Genome Announc.">
        <title>Expanding the biotechnology potential of lactobacilli through comparative genomics of 213 strains and associated genera.</title>
        <authorList>
            <person name="Sun Z."/>
            <person name="Harris H.M."/>
            <person name="McCann A."/>
            <person name="Guo C."/>
            <person name="Argimon S."/>
            <person name="Zhang W."/>
            <person name="Yang X."/>
            <person name="Jeffery I.B."/>
            <person name="Cooney J.C."/>
            <person name="Kagawa T.F."/>
            <person name="Liu W."/>
            <person name="Song Y."/>
            <person name="Salvetti E."/>
            <person name="Wrobel A."/>
            <person name="Rasinkangas P."/>
            <person name="Parkhill J."/>
            <person name="Rea M.C."/>
            <person name="O'Sullivan O."/>
            <person name="Ritari J."/>
            <person name="Douillard F.P."/>
            <person name="Paul Ross R."/>
            <person name="Yang R."/>
            <person name="Briner A.E."/>
            <person name="Felis G.E."/>
            <person name="de Vos W.M."/>
            <person name="Barrangou R."/>
            <person name="Klaenhammer T.R."/>
            <person name="Caufield P.W."/>
            <person name="Cui Y."/>
            <person name="Zhang H."/>
            <person name="O'Toole P.W."/>
        </authorList>
    </citation>
    <scope>NUCLEOTIDE SEQUENCE [LARGE SCALE GENOMIC DNA]</scope>
    <source>
        <strain evidence="1 2">DSM 17757</strain>
    </source>
</reference>
<dbReference type="GO" id="GO:0016740">
    <property type="term" value="F:transferase activity"/>
    <property type="evidence" value="ECO:0007669"/>
    <property type="project" value="UniProtKB-KW"/>
</dbReference>
<dbReference type="InterPro" id="IPR044668">
    <property type="entry name" value="PuuD-like"/>
</dbReference>
<keyword evidence="2" id="KW-1185">Reference proteome</keyword>
<dbReference type="STRING" id="319652.IV80_GL001933"/>